<dbReference type="InterPro" id="IPR052026">
    <property type="entry name" value="ExeA_AAA_ATPase_DNA-bind"/>
</dbReference>
<proteinExistence type="predicted"/>
<protein>
    <submittedName>
        <fullName evidence="2">AAA family ATPase</fullName>
    </submittedName>
</protein>
<organism evidence="2 3">
    <name type="scientific">Gulosibacter bifidus</name>
    <dbReference type="NCBI Taxonomy" id="272239"/>
    <lineage>
        <taxon>Bacteria</taxon>
        <taxon>Bacillati</taxon>
        <taxon>Actinomycetota</taxon>
        <taxon>Actinomycetes</taxon>
        <taxon>Micrococcales</taxon>
        <taxon>Microbacteriaceae</taxon>
        <taxon>Gulosibacter</taxon>
    </lineage>
</organism>
<comment type="caution">
    <text evidence="2">The sequence shown here is derived from an EMBL/GenBank/DDBJ whole genome shotgun (WGS) entry which is preliminary data.</text>
</comment>
<feature type="domain" description="ORC1/DEAH AAA+ ATPase" evidence="1">
    <location>
        <begin position="23"/>
        <end position="171"/>
    </location>
</feature>
<dbReference type="Proteomes" id="UP001597453">
    <property type="component" value="Unassembled WGS sequence"/>
</dbReference>
<name>A0ABW5RMH6_9MICO</name>
<dbReference type="PANTHER" id="PTHR35894:SF1">
    <property type="entry name" value="PHOSPHORIBULOKINASE _ URIDINE KINASE FAMILY"/>
    <property type="match status" value="1"/>
</dbReference>
<keyword evidence="3" id="KW-1185">Reference proteome</keyword>
<dbReference type="InterPro" id="IPR049945">
    <property type="entry name" value="AAA_22"/>
</dbReference>
<dbReference type="Pfam" id="PF13401">
    <property type="entry name" value="AAA_22"/>
    <property type="match status" value="1"/>
</dbReference>
<evidence type="ECO:0000313" key="3">
    <source>
        <dbReference type="Proteomes" id="UP001597453"/>
    </source>
</evidence>
<reference evidence="3" key="1">
    <citation type="journal article" date="2019" name="Int. J. Syst. Evol. Microbiol.">
        <title>The Global Catalogue of Microorganisms (GCM) 10K type strain sequencing project: providing services to taxonomists for standard genome sequencing and annotation.</title>
        <authorList>
            <consortium name="The Broad Institute Genomics Platform"/>
            <consortium name="The Broad Institute Genome Sequencing Center for Infectious Disease"/>
            <person name="Wu L."/>
            <person name="Ma J."/>
        </authorList>
    </citation>
    <scope>NUCLEOTIDE SEQUENCE [LARGE SCALE GENOMIC DNA]</scope>
    <source>
        <strain evidence="3">TISTR 1511</strain>
    </source>
</reference>
<dbReference type="SUPFAM" id="SSF52540">
    <property type="entry name" value="P-loop containing nucleoside triphosphate hydrolases"/>
    <property type="match status" value="1"/>
</dbReference>
<dbReference type="PANTHER" id="PTHR35894">
    <property type="entry name" value="GENERAL SECRETION PATHWAY PROTEIN A-RELATED"/>
    <property type="match status" value="1"/>
</dbReference>
<evidence type="ECO:0000313" key="2">
    <source>
        <dbReference type="EMBL" id="MFD2675207.1"/>
    </source>
</evidence>
<accession>A0ABW5RMH6</accession>
<dbReference type="EMBL" id="JBHUNF010000004">
    <property type="protein sequence ID" value="MFD2675207.1"/>
    <property type="molecule type" value="Genomic_DNA"/>
</dbReference>
<sequence>MSRDFIITKEHRRFKEFANAVRKERTIGICQGDAGVGKTQSGRRYARWDLLEPFLVEWGPRTDGDAARYAAASRSRTLFYTPSVLPKPAQLIQEIDHLQGRLGICIDEHLREIGKITSPLMRGNPRDLVELLIVDEAERLNSTALEILRDRHDRQQIAVVFIGMPGIDKRFRHYPQLYSRIGFSHRYRNLARDELLFVLTRQWKVLGRTLDPEEFTDAQAIACIERITRGNFRLLERLFPQIGRVLRINDLETITDDVIEAAASTLVIGA</sequence>
<dbReference type="RefSeq" id="WP_066057879.1">
    <property type="nucleotide sequence ID" value="NZ_JBHUNF010000004.1"/>
</dbReference>
<gene>
    <name evidence="2" type="ORF">ACFSUQ_07860</name>
</gene>
<evidence type="ECO:0000259" key="1">
    <source>
        <dbReference type="Pfam" id="PF13401"/>
    </source>
</evidence>
<dbReference type="InterPro" id="IPR027417">
    <property type="entry name" value="P-loop_NTPase"/>
</dbReference>